<dbReference type="OrthoDB" id="9759982at2"/>
<proteinExistence type="predicted"/>
<keyword evidence="4" id="KW-0408">Iron</keyword>
<sequence length="609" mass="67659">MRKILLLIFFAVLIPALLLAGESGGEDPPFLAYDLIVMGGEPEGIAAAVSAARNGLKTLLLEDDEALGGLMTLGKLNFLDMNYGPKKELLTQGIFQEFYKKLGNAFDVEEAKKYFLNLVQNEQNITLKLNTSFLEPILEDNKIVGVKVKEKGEIKGYRAPRIIDATVDADVAALAGVPYTVGAEDYGQKGKLMGVTLVFELKGVNWPYVFIYNNWNRLISKINSRWGDPHAGATLRAAWGYGEQALEYKPQDPMMRLRGPNLARQRNGHVLVNALLIFGVDGLDPQSKALGIERGKRELPHIIKFMQENFPGFAKAELVGVAEQLYVRETRHIVGEYRLTITDVLENRDHWDRIAHGSYPVDVQPTGPKDLGDIVGKPAIYSIPFRCLVPQKIDNLLVVGRSASFDSLAHGSARVIPVGMAAGEAAGVAAAYSIQNNLTFRDMTKSKDAISWVQERLKKQGAYLVEYTPPRPKVMDHWAYPGVRVMRELGLASGGYGNNYGLEKEVQYWDVDRLLNSVIRRASQLNPKVPFMKIPVPEQVTKGEVLLLVGEAIHGNKLTMPETTEMLVEKGILNGELKERFKDANGKPNFGEIYMIMAQLYEYLVTGVR</sequence>
<dbReference type="EMBL" id="CP045798">
    <property type="protein sequence ID" value="QNB46990.1"/>
    <property type="molecule type" value="Genomic_DNA"/>
</dbReference>
<dbReference type="PANTHER" id="PTHR43498:SF1">
    <property type="entry name" value="COB--COM HETERODISULFIDE REDUCTASE IRON-SULFUR SUBUNIT A"/>
    <property type="match status" value="1"/>
</dbReference>
<evidence type="ECO:0000256" key="4">
    <source>
        <dbReference type="ARBA" id="ARBA00023004"/>
    </source>
</evidence>
<keyword evidence="3" id="KW-0560">Oxidoreductase</keyword>
<keyword evidence="7" id="KW-1185">Reference proteome</keyword>
<evidence type="ECO:0000256" key="3">
    <source>
        <dbReference type="ARBA" id="ARBA00023002"/>
    </source>
</evidence>
<dbReference type="InterPro" id="IPR036188">
    <property type="entry name" value="FAD/NAD-bd_sf"/>
</dbReference>
<dbReference type="SUPFAM" id="SSF51905">
    <property type="entry name" value="FAD/NAD(P)-binding domain"/>
    <property type="match status" value="1"/>
</dbReference>
<dbReference type="AlphaFoldDB" id="A0A7G6E4I6"/>
<keyword evidence="2" id="KW-0479">Metal-binding</keyword>
<evidence type="ECO:0000256" key="5">
    <source>
        <dbReference type="ARBA" id="ARBA00023014"/>
    </source>
</evidence>
<evidence type="ECO:0000256" key="1">
    <source>
        <dbReference type="ARBA" id="ARBA00022485"/>
    </source>
</evidence>
<evidence type="ECO:0000256" key="2">
    <source>
        <dbReference type="ARBA" id="ARBA00022723"/>
    </source>
</evidence>
<organism evidence="6 7">
    <name type="scientific">Thermanaerosceptrum fracticalcis</name>
    <dbReference type="NCBI Taxonomy" id="1712410"/>
    <lineage>
        <taxon>Bacteria</taxon>
        <taxon>Bacillati</taxon>
        <taxon>Bacillota</taxon>
        <taxon>Clostridia</taxon>
        <taxon>Eubacteriales</taxon>
        <taxon>Peptococcaceae</taxon>
        <taxon>Thermanaerosceptrum</taxon>
    </lineage>
</organism>
<gene>
    <name evidence="6" type="ORF">BR63_12140</name>
</gene>
<evidence type="ECO:0000313" key="7">
    <source>
        <dbReference type="Proteomes" id="UP000515847"/>
    </source>
</evidence>
<protein>
    <submittedName>
        <fullName evidence="6">FAD-dependent oxidoreductase</fullName>
    </submittedName>
</protein>
<keyword evidence="5" id="KW-0411">Iron-sulfur</keyword>
<dbReference type="RefSeq" id="WP_051965479.1">
    <property type="nucleotide sequence ID" value="NZ_CP045798.1"/>
</dbReference>
<name>A0A7G6E4I6_THEFR</name>
<dbReference type="Gene3D" id="3.50.50.60">
    <property type="entry name" value="FAD/NAD(P)-binding domain"/>
    <property type="match status" value="1"/>
</dbReference>
<dbReference type="KEGG" id="tfr:BR63_12140"/>
<evidence type="ECO:0000313" key="6">
    <source>
        <dbReference type="EMBL" id="QNB46990.1"/>
    </source>
</evidence>
<dbReference type="Proteomes" id="UP000515847">
    <property type="component" value="Chromosome"/>
</dbReference>
<dbReference type="GO" id="GO:0016491">
    <property type="term" value="F:oxidoreductase activity"/>
    <property type="evidence" value="ECO:0007669"/>
    <property type="project" value="UniProtKB-KW"/>
</dbReference>
<dbReference type="GO" id="GO:0046872">
    <property type="term" value="F:metal ion binding"/>
    <property type="evidence" value="ECO:0007669"/>
    <property type="project" value="UniProtKB-KW"/>
</dbReference>
<dbReference type="InterPro" id="IPR039650">
    <property type="entry name" value="HdrA-like"/>
</dbReference>
<keyword evidence="1" id="KW-0004">4Fe-4S</keyword>
<dbReference type="PANTHER" id="PTHR43498">
    <property type="entry name" value="FERREDOXIN:COB-COM HETERODISULFIDE REDUCTASE SUBUNIT A"/>
    <property type="match status" value="1"/>
</dbReference>
<accession>A0A7G6E4I6</accession>
<reference evidence="6 7" key="1">
    <citation type="journal article" date="2019" name="Front. Microbiol.">
        <title>Thermoanaerosceptrum fracticalcis gen. nov. sp. nov., a Novel Fumarate-Fermenting Microorganism From a Deep Fractured Carbonate Aquifer of the US Great Basin.</title>
        <authorList>
            <person name="Hamilton-Brehm S.D."/>
            <person name="Stewart L.E."/>
            <person name="Zavarin M."/>
            <person name="Caldwell M."/>
            <person name="Lawson P.A."/>
            <person name="Onstott T.C."/>
            <person name="Grzymski J."/>
            <person name="Neveux I."/>
            <person name="Lollar B.S."/>
            <person name="Russell C.E."/>
            <person name="Moser D.P."/>
        </authorList>
    </citation>
    <scope>NUCLEOTIDE SEQUENCE [LARGE SCALE GENOMIC DNA]</scope>
    <source>
        <strain evidence="6 7">DRI-13</strain>
    </source>
</reference>
<dbReference type="Pfam" id="PF12831">
    <property type="entry name" value="FAD_oxidored"/>
    <property type="match status" value="1"/>
</dbReference>
<dbReference type="GO" id="GO:0051539">
    <property type="term" value="F:4 iron, 4 sulfur cluster binding"/>
    <property type="evidence" value="ECO:0007669"/>
    <property type="project" value="UniProtKB-KW"/>
</dbReference>